<name>A0A9D4H1F4_DREPO</name>
<organism evidence="2 3">
    <name type="scientific">Dreissena polymorpha</name>
    <name type="common">Zebra mussel</name>
    <name type="synonym">Mytilus polymorpha</name>
    <dbReference type="NCBI Taxonomy" id="45954"/>
    <lineage>
        <taxon>Eukaryota</taxon>
        <taxon>Metazoa</taxon>
        <taxon>Spiralia</taxon>
        <taxon>Lophotrochozoa</taxon>
        <taxon>Mollusca</taxon>
        <taxon>Bivalvia</taxon>
        <taxon>Autobranchia</taxon>
        <taxon>Heteroconchia</taxon>
        <taxon>Euheterodonta</taxon>
        <taxon>Imparidentia</taxon>
        <taxon>Neoheterodontei</taxon>
        <taxon>Myida</taxon>
        <taxon>Dreissenoidea</taxon>
        <taxon>Dreissenidae</taxon>
        <taxon>Dreissena</taxon>
    </lineage>
</organism>
<feature type="compositionally biased region" description="Basic and acidic residues" evidence="1">
    <location>
        <begin position="29"/>
        <end position="42"/>
    </location>
</feature>
<accession>A0A9D4H1F4</accession>
<evidence type="ECO:0000313" key="2">
    <source>
        <dbReference type="EMBL" id="KAH3827641.1"/>
    </source>
</evidence>
<reference evidence="2" key="2">
    <citation type="submission" date="2020-11" db="EMBL/GenBank/DDBJ databases">
        <authorList>
            <person name="McCartney M.A."/>
            <person name="Auch B."/>
            <person name="Kono T."/>
            <person name="Mallez S."/>
            <person name="Becker A."/>
            <person name="Gohl D.M."/>
            <person name="Silverstein K.A.T."/>
            <person name="Koren S."/>
            <person name="Bechman K.B."/>
            <person name="Herman A."/>
            <person name="Abrahante J.E."/>
            <person name="Garbe J."/>
        </authorList>
    </citation>
    <scope>NUCLEOTIDE SEQUENCE</scope>
    <source>
        <strain evidence="2">Duluth1</strain>
        <tissue evidence="2">Whole animal</tissue>
    </source>
</reference>
<dbReference type="EMBL" id="JAIWYP010000005">
    <property type="protein sequence ID" value="KAH3827641.1"/>
    <property type="molecule type" value="Genomic_DNA"/>
</dbReference>
<protein>
    <submittedName>
        <fullName evidence="2">Uncharacterized protein</fullName>
    </submittedName>
</protein>
<evidence type="ECO:0000313" key="3">
    <source>
        <dbReference type="Proteomes" id="UP000828390"/>
    </source>
</evidence>
<gene>
    <name evidence="2" type="ORF">DPMN_129581</name>
</gene>
<reference evidence="2" key="1">
    <citation type="journal article" date="2019" name="bioRxiv">
        <title>The Genome of the Zebra Mussel, Dreissena polymorpha: A Resource for Invasive Species Research.</title>
        <authorList>
            <person name="McCartney M.A."/>
            <person name="Auch B."/>
            <person name="Kono T."/>
            <person name="Mallez S."/>
            <person name="Zhang Y."/>
            <person name="Obille A."/>
            <person name="Becker A."/>
            <person name="Abrahante J.E."/>
            <person name="Garbe J."/>
            <person name="Badalamenti J.P."/>
            <person name="Herman A."/>
            <person name="Mangelson H."/>
            <person name="Liachko I."/>
            <person name="Sullivan S."/>
            <person name="Sone E.D."/>
            <person name="Koren S."/>
            <person name="Silverstein K.A.T."/>
            <person name="Beckman K.B."/>
            <person name="Gohl D.M."/>
        </authorList>
    </citation>
    <scope>NUCLEOTIDE SEQUENCE</scope>
    <source>
        <strain evidence="2">Duluth1</strain>
        <tissue evidence="2">Whole animal</tissue>
    </source>
</reference>
<dbReference type="Proteomes" id="UP000828390">
    <property type="component" value="Unassembled WGS sequence"/>
</dbReference>
<keyword evidence="3" id="KW-1185">Reference proteome</keyword>
<proteinExistence type="predicted"/>
<evidence type="ECO:0000256" key="1">
    <source>
        <dbReference type="SAM" id="MobiDB-lite"/>
    </source>
</evidence>
<dbReference type="AlphaFoldDB" id="A0A9D4H1F4"/>
<feature type="region of interest" description="Disordered" evidence="1">
    <location>
        <begin position="1"/>
        <end position="60"/>
    </location>
</feature>
<sequence>MAEPRPVDSEGEIYFGERNESGIDDDDCERSSGESCGSRDDVAGPEGRVSGSDNRNLDHQ</sequence>
<comment type="caution">
    <text evidence="2">The sequence shown here is derived from an EMBL/GenBank/DDBJ whole genome shotgun (WGS) entry which is preliminary data.</text>
</comment>